<dbReference type="Proteomes" id="UP000824140">
    <property type="component" value="Unassembled WGS sequence"/>
</dbReference>
<evidence type="ECO:0000259" key="4">
    <source>
        <dbReference type="PROSITE" id="PS51722"/>
    </source>
</evidence>
<dbReference type="InterPro" id="IPR009000">
    <property type="entry name" value="Transl_B-barrel_sf"/>
</dbReference>
<dbReference type="Gene3D" id="3.30.70.240">
    <property type="match status" value="1"/>
</dbReference>
<dbReference type="SMART" id="SM00838">
    <property type="entry name" value="EFG_C"/>
    <property type="match status" value="1"/>
</dbReference>
<dbReference type="InterPro" id="IPR035647">
    <property type="entry name" value="EFG_III/V"/>
</dbReference>
<dbReference type="InterPro" id="IPR005517">
    <property type="entry name" value="Transl_elong_EFG/EF2_IV"/>
</dbReference>
<dbReference type="InterPro" id="IPR005225">
    <property type="entry name" value="Small_GTP-bd"/>
</dbReference>
<dbReference type="EMBL" id="DVJN01000228">
    <property type="protein sequence ID" value="HIS93762.1"/>
    <property type="molecule type" value="Genomic_DNA"/>
</dbReference>
<dbReference type="InterPro" id="IPR027417">
    <property type="entry name" value="P-loop_NTPase"/>
</dbReference>
<dbReference type="GO" id="GO:0006412">
    <property type="term" value="P:translation"/>
    <property type="evidence" value="ECO:0007669"/>
    <property type="project" value="UniProtKB-KW"/>
</dbReference>
<dbReference type="GO" id="GO:0032790">
    <property type="term" value="P:ribosome disassembly"/>
    <property type="evidence" value="ECO:0007669"/>
    <property type="project" value="TreeGrafter"/>
</dbReference>
<dbReference type="SUPFAM" id="SSF52540">
    <property type="entry name" value="P-loop containing nucleoside triphosphate hydrolases"/>
    <property type="match status" value="1"/>
</dbReference>
<reference evidence="5" key="1">
    <citation type="submission" date="2020-10" db="EMBL/GenBank/DDBJ databases">
        <authorList>
            <person name="Gilroy R."/>
        </authorList>
    </citation>
    <scope>NUCLEOTIDE SEQUENCE</scope>
    <source>
        <strain evidence="5">13766</strain>
    </source>
</reference>
<dbReference type="Gene3D" id="3.30.230.10">
    <property type="match status" value="1"/>
</dbReference>
<dbReference type="InterPro" id="IPR020568">
    <property type="entry name" value="Ribosomal_Su5_D2-typ_SF"/>
</dbReference>
<feature type="domain" description="Tr-type G" evidence="4">
    <location>
        <begin position="1"/>
        <end position="218"/>
    </location>
</feature>
<keyword evidence="3" id="KW-0342">GTP-binding</keyword>
<dbReference type="PANTHER" id="PTHR43261:SF1">
    <property type="entry name" value="RIBOSOME-RELEASING FACTOR 2, MITOCHONDRIAL"/>
    <property type="match status" value="1"/>
</dbReference>
<dbReference type="PRINTS" id="PR00315">
    <property type="entry name" value="ELONGATNFCT"/>
</dbReference>
<evidence type="ECO:0000313" key="6">
    <source>
        <dbReference type="Proteomes" id="UP000824140"/>
    </source>
</evidence>
<dbReference type="SMART" id="SM00889">
    <property type="entry name" value="EFG_IV"/>
    <property type="match status" value="1"/>
</dbReference>
<dbReference type="PROSITE" id="PS51722">
    <property type="entry name" value="G_TR_2"/>
    <property type="match status" value="1"/>
</dbReference>
<dbReference type="Pfam" id="PF00009">
    <property type="entry name" value="GTP_EFTU"/>
    <property type="match status" value="1"/>
</dbReference>
<dbReference type="Gene3D" id="2.40.30.10">
    <property type="entry name" value="Translation factors"/>
    <property type="match status" value="1"/>
</dbReference>
<sequence length="623" mass="67291">MDAGKTTLTEQMLFASGAINRPGRVDDGTAHTDRLAIERRRGISVRAACTAFSWRDVRIQLLDTPGHADFAAEVERALWALDGAVLLIDAADGVRPHTRALFQALQSARIPTILFLNKLDREGADPARALHEAQKQLSPRVADYADAEALCALVAEEDEAMLESYLSGGIPARGELLPRVAQMTRDCTAFPALRGSALRGEGVRELLDAIVDLLPPPQGDCEEAPSGVVFDVEDGGALGLAALVRLFSGTLRNRESVRVRVGARREECKITQIRSIALSGKGADVGELRAGEIGRVFGLAGARVGSAIGEAEPPRLGNLREPLMMARLGAENADDHALMAALERLQVENPLLDAALYGGAPHVRLMGAMQLDVLTEDLRERFGILAHFDPPTTVYRETIRESATGFVAYTMPKPCWAVIELRIDPLPRGSGVQFESIVPVRDIAARYQHQIEQAIPLATRQGMLGWQVDDVKITLTGGNHHLIHTHPLDFIVATPMAFLDGLRRGGSVLLEPILELTLYAPAECAGRVISEIVAMRGEVLQTDAEGEDMRLLARAPAAETFDFPRRLSAITNGRGAMAQSLVGYRDCPPGIEATCPRRGVHPLDTSKYILAARSALAGGIFDE</sequence>
<dbReference type="Pfam" id="PF03764">
    <property type="entry name" value="EFG_IV"/>
    <property type="match status" value="1"/>
</dbReference>
<dbReference type="PRINTS" id="PR01037">
    <property type="entry name" value="TCRTETOQM"/>
</dbReference>
<dbReference type="Gene3D" id="3.40.50.300">
    <property type="entry name" value="P-loop containing nucleotide triphosphate hydrolases"/>
    <property type="match status" value="1"/>
</dbReference>
<dbReference type="InterPro" id="IPR014721">
    <property type="entry name" value="Ribsml_uS5_D2-typ_fold_subgr"/>
</dbReference>
<dbReference type="AlphaFoldDB" id="A0A9D1K7I0"/>
<proteinExistence type="predicted"/>
<accession>A0A9D1K7I0</accession>
<dbReference type="SUPFAM" id="SSF50447">
    <property type="entry name" value="Translation proteins"/>
    <property type="match status" value="1"/>
</dbReference>
<comment type="caution">
    <text evidence="5">The sequence shown here is derived from an EMBL/GenBank/DDBJ whole genome shotgun (WGS) entry which is preliminary data.</text>
</comment>
<evidence type="ECO:0000256" key="2">
    <source>
        <dbReference type="ARBA" id="ARBA00022917"/>
    </source>
</evidence>
<dbReference type="InterPro" id="IPR000640">
    <property type="entry name" value="EFG_V-like"/>
</dbReference>
<dbReference type="PANTHER" id="PTHR43261">
    <property type="entry name" value="TRANSLATION ELONGATION FACTOR G-RELATED"/>
    <property type="match status" value="1"/>
</dbReference>
<dbReference type="Pfam" id="PF00679">
    <property type="entry name" value="EFG_C"/>
    <property type="match status" value="1"/>
</dbReference>
<gene>
    <name evidence="5" type="ORF">IAA84_12170</name>
</gene>
<dbReference type="PROSITE" id="PS00301">
    <property type="entry name" value="G_TR_1"/>
    <property type="match status" value="1"/>
</dbReference>
<keyword evidence="1" id="KW-0547">Nucleotide-binding</keyword>
<dbReference type="SUPFAM" id="SSF54980">
    <property type="entry name" value="EF-G C-terminal domain-like"/>
    <property type="match status" value="2"/>
</dbReference>
<reference evidence="5" key="2">
    <citation type="journal article" date="2021" name="PeerJ">
        <title>Extensive microbial diversity within the chicken gut microbiome revealed by metagenomics and culture.</title>
        <authorList>
            <person name="Gilroy R."/>
            <person name="Ravi A."/>
            <person name="Getino M."/>
            <person name="Pursley I."/>
            <person name="Horton D.L."/>
            <person name="Alikhan N.F."/>
            <person name="Baker D."/>
            <person name="Gharbi K."/>
            <person name="Hall N."/>
            <person name="Watson M."/>
            <person name="Adriaenssens E.M."/>
            <person name="Foster-Nyarko E."/>
            <person name="Jarju S."/>
            <person name="Secka A."/>
            <person name="Antonio M."/>
            <person name="Oren A."/>
            <person name="Chaudhuri R.R."/>
            <person name="La Ragione R."/>
            <person name="Hildebrand F."/>
            <person name="Pallen M.J."/>
        </authorList>
    </citation>
    <scope>NUCLEOTIDE SEQUENCE</scope>
    <source>
        <strain evidence="5">13766</strain>
    </source>
</reference>
<evidence type="ECO:0000313" key="5">
    <source>
        <dbReference type="EMBL" id="HIS93762.1"/>
    </source>
</evidence>
<evidence type="ECO:0000256" key="1">
    <source>
        <dbReference type="ARBA" id="ARBA00022741"/>
    </source>
</evidence>
<organism evidence="5 6">
    <name type="scientific">Candidatus Alectryocaccomicrobium excrementavium</name>
    <dbReference type="NCBI Taxonomy" id="2840668"/>
    <lineage>
        <taxon>Bacteria</taxon>
        <taxon>Bacillati</taxon>
        <taxon>Bacillota</taxon>
        <taxon>Clostridia</taxon>
        <taxon>Candidatus Alectryocaccomicrobium</taxon>
    </lineage>
</organism>
<protein>
    <submittedName>
        <fullName evidence="5">GTP-binding protein</fullName>
    </submittedName>
</protein>
<dbReference type="GO" id="GO:0003924">
    <property type="term" value="F:GTPase activity"/>
    <property type="evidence" value="ECO:0007669"/>
    <property type="project" value="InterPro"/>
</dbReference>
<dbReference type="InterPro" id="IPR031157">
    <property type="entry name" value="G_TR_CS"/>
</dbReference>
<evidence type="ECO:0000256" key="3">
    <source>
        <dbReference type="ARBA" id="ARBA00023134"/>
    </source>
</evidence>
<keyword evidence="2" id="KW-0648">Protein biosynthesis</keyword>
<dbReference type="GO" id="GO:0005525">
    <property type="term" value="F:GTP binding"/>
    <property type="evidence" value="ECO:0007669"/>
    <property type="project" value="UniProtKB-KW"/>
</dbReference>
<dbReference type="NCBIfam" id="TIGR00231">
    <property type="entry name" value="small_GTP"/>
    <property type="match status" value="1"/>
</dbReference>
<dbReference type="SUPFAM" id="SSF54211">
    <property type="entry name" value="Ribosomal protein S5 domain 2-like"/>
    <property type="match status" value="1"/>
</dbReference>
<dbReference type="Gene3D" id="3.30.70.870">
    <property type="entry name" value="Elongation Factor G (Translational Gtpase), domain 3"/>
    <property type="match status" value="1"/>
</dbReference>
<dbReference type="InterPro" id="IPR000795">
    <property type="entry name" value="T_Tr_GTP-bd_dom"/>
</dbReference>
<name>A0A9D1K7I0_9FIRM</name>